<dbReference type="EMBL" id="CAJVQC010014859">
    <property type="protein sequence ID" value="CAG8661436.1"/>
    <property type="molecule type" value="Genomic_DNA"/>
</dbReference>
<keyword evidence="2" id="KW-1185">Reference proteome</keyword>
<evidence type="ECO:0000313" key="2">
    <source>
        <dbReference type="Proteomes" id="UP000789920"/>
    </source>
</evidence>
<organism evidence="1 2">
    <name type="scientific">Racocetra persica</name>
    <dbReference type="NCBI Taxonomy" id="160502"/>
    <lineage>
        <taxon>Eukaryota</taxon>
        <taxon>Fungi</taxon>
        <taxon>Fungi incertae sedis</taxon>
        <taxon>Mucoromycota</taxon>
        <taxon>Glomeromycotina</taxon>
        <taxon>Glomeromycetes</taxon>
        <taxon>Diversisporales</taxon>
        <taxon>Gigasporaceae</taxon>
        <taxon>Racocetra</taxon>
    </lineage>
</organism>
<proteinExistence type="predicted"/>
<feature type="non-terminal residue" evidence="1">
    <location>
        <position position="1"/>
    </location>
</feature>
<accession>A0ACA9NNP1</accession>
<protein>
    <submittedName>
        <fullName evidence="1">20411_t:CDS:1</fullName>
    </submittedName>
</protein>
<dbReference type="Proteomes" id="UP000789920">
    <property type="component" value="Unassembled WGS sequence"/>
</dbReference>
<gene>
    <name evidence="1" type="ORF">RPERSI_LOCUS8290</name>
</gene>
<reference evidence="1" key="1">
    <citation type="submission" date="2021-06" db="EMBL/GenBank/DDBJ databases">
        <authorList>
            <person name="Kallberg Y."/>
            <person name="Tangrot J."/>
            <person name="Rosling A."/>
        </authorList>
    </citation>
    <scope>NUCLEOTIDE SEQUENCE</scope>
    <source>
        <strain evidence="1">MA461A</strain>
    </source>
</reference>
<evidence type="ECO:0000313" key="1">
    <source>
        <dbReference type="EMBL" id="CAG8661436.1"/>
    </source>
</evidence>
<sequence>SQLSKKTLNEIKSNILDNDDYIDSSDDIDEFIVNLNPISEKLIDDIHVFDVNSEEIIPALKNIFDSKAVEKSLNFYIN</sequence>
<name>A0ACA9NNP1_9GLOM</name>
<comment type="caution">
    <text evidence="1">The sequence shown here is derived from an EMBL/GenBank/DDBJ whole genome shotgun (WGS) entry which is preliminary data.</text>
</comment>